<evidence type="ECO:0000259" key="1">
    <source>
        <dbReference type="Pfam" id="PF00717"/>
    </source>
</evidence>
<sequence>MKDLTQVRSANLKRWIDDYFQGKQALFIEKTGINQGELSALLNLKRPFGERKARSIETSADMPFMYLDQYHEAGIIQESMAMQGMIPVISWVAAGAWVSVADPTEAEKWLPCPVKHSDSTFALSVRGISMFNPGGKPSFEDGDIIFVDPQVKPENKDCVVVHISNSEEATFKQIIYENSETYLRPLNPDWPEKIIRATDAAIICGTVIGKWVSL</sequence>
<dbReference type="SUPFAM" id="SSF51306">
    <property type="entry name" value="LexA/Signal peptidase"/>
    <property type="match status" value="1"/>
</dbReference>
<proteinExistence type="predicted"/>
<dbReference type="Proteomes" id="UP000245020">
    <property type="component" value="Unassembled WGS sequence"/>
</dbReference>
<dbReference type="InterPro" id="IPR015927">
    <property type="entry name" value="Peptidase_S24_S26A/B/C"/>
</dbReference>
<dbReference type="EMBL" id="QEWQ01000004">
    <property type="protein sequence ID" value="PWD80720.1"/>
    <property type="molecule type" value="Genomic_DNA"/>
</dbReference>
<dbReference type="InterPro" id="IPR039418">
    <property type="entry name" value="LexA-like"/>
</dbReference>
<keyword evidence="3" id="KW-1185">Reference proteome</keyword>
<accession>A0A2U2ADI7</accession>
<dbReference type="AlphaFoldDB" id="A0A2U2ADI7"/>
<dbReference type="InterPro" id="IPR036286">
    <property type="entry name" value="LexA/Signal_pep-like_sf"/>
</dbReference>
<organism evidence="2 3">
    <name type="scientific">Ignatzschineria ureiclastica</name>
    <dbReference type="NCBI Taxonomy" id="472582"/>
    <lineage>
        <taxon>Bacteria</taxon>
        <taxon>Pseudomonadati</taxon>
        <taxon>Pseudomonadota</taxon>
        <taxon>Gammaproteobacteria</taxon>
        <taxon>Cardiobacteriales</taxon>
        <taxon>Ignatzschineriaceae</taxon>
        <taxon>Ignatzschineria</taxon>
    </lineage>
</organism>
<dbReference type="RefSeq" id="WP_109189379.1">
    <property type="nucleotide sequence ID" value="NZ_BMYA01000002.1"/>
</dbReference>
<evidence type="ECO:0000313" key="3">
    <source>
        <dbReference type="Proteomes" id="UP000245020"/>
    </source>
</evidence>
<gene>
    <name evidence="2" type="ORF">DC083_06285</name>
</gene>
<dbReference type="CDD" id="cd06529">
    <property type="entry name" value="S24_LexA-like"/>
    <property type="match status" value="1"/>
</dbReference>
<dbReference type="OrthoDB" id="9791537at2"/>
<feature type="domain" description="Peptidase S24/S26A/S26B/S26C" evidence="1">
    <location>
        <begin position="87"/>
        <end position="208"/>
    </location>
</feature>
<protein>
    <recommendedName>
        <fullName evidence="1">Peptidase S24/S26A/S26B/S26C domain-containing protein</fullName>
    </recommendedName>
</protein>
<dbReference type="Pfam" id="PF00717">
    <property type="entry name" value="Peptidase_S24"/>
    <property type="match status" value="1"/>
</dbReference>
<dbReference type="PANTHER" id="PTHR33516:SF2">
    <property type="entry name" value="LEXA REPRESSOR-RELATED"/>
    <property type="match status" value="1"/>
</dbReference>
<dbReference type="PANTHER" id="PTHR33516">
    <property type="entry name" value="LEXA REPRESSOR"/>
    <property type="match status" value="1"/>
</dbReference>
<dbReference type="InterPro" id="IPR050077">
    <property type="entry name" value="LexA_repressor"/>
</dbReference>
<reference evidence="3" key="1">
    <citation type="submission" date="2018-05" db="EMBL/GenBank/DDBJ databases">
        <title>Ignatzschineria dubaiensis sp. nov., isolated from necrotic foot tissues of dromedaries (Camelus dromedarius) and associated maggots in Dubai, United Arab Emirates.</title>
        <authorList>
            <person name="Tsang C.C."/>
            <person name="Tang J.Y.M."/>
            <person name="Fong J.Y.H."/>
            <person name="Kinne J."/>
            <person name="Lee H.H."/>
            <person name="Joseph M."/>
            <person name="Jose S."/>
            <person name="Schuster R.K."/>
            <person name="Tang Y."/>
            <person name="Sivakumar S."/>
            <person name="Chen J.H.K."/>
            <person name="Teng J.L.L."/>
            <person name="Lau S.K.P."/>
            <person name="Wernery U."/>
            <person name="Woo P.C.Y."/>
        </authorList>
    </citation>
    <scope>NUCLEOTIDE SEQUENCE [LARGE SCALE GENOMIC DNA]</scope>
    <source>
        <strain evidence="3">KCTC 22644</strain>
    </source>
</reference>
<dbReference type="Gene3D" id="2.10.109.10">
    <property type="entry name" value="Umud Fragment, subunit A"/>
    <property type="match status" value="1"/>
</dbReference>
<comment type="caution">
    <text evidence="2">The sequence shown here is derived from an EMBL/GenBank/DDBJ whole genome shotgun (WGS) entry which is preliminary data.</text>
</comment>
<name>A0A2U2ADI7_9GAMM</name>
<evidence type="ECO:0000313" key="2">
    <source>
        <dbReference type="EMBL" id="PWD80720.1"/>
    </source>
</evidence>